<evidence type="ECO:0000313" key="4">
    <source>
        <dbReference type="EMBL" id="SDH90477.1"/>
    </source>
</evidence>
<feature type="region of interest" description="Disordered" evidence="3">
    <location>
        <begin position="1"/>
        <end position="22"/>
    </location>
</feature>
<name>A0A1G8G7W5_9BACI</name>
<evidence type="ECO:0000256" key="1">
    <source>
        <dbReference type="ARBA" id="ARBA00022603"/>
    </source>
</evidence>
<keyword evidence="5" id="KW-1185">Reference proteome</keyword>
<sequence length="184" mass="20226">MRVISGKSKGTTLKAVPGMKTRPTSDKVKEALFHRIGPYFNGGSGLDLYAGTGSLGIEAMSRGFSSFVFVDKSPQAVKVIKANVKAANLLESCEIYRNDAKRALAALEKRKKTFDLIFMDPPYDQQELAKMLQAIYDKELLTPSGKIICEHRSSVKLPDTISLITKQTEDLYGDTGVSIYALDK</sequence>
<dbReference type="RefSeq" id="WP_091582793.1">
    <property type="nucleotide sequence ID" value="NZ_FNDU01000003.1"/>
</dbReference>
<dbReference type="AlphaFoldDB" id="A0A1G8G7W5"/>
<evidence type="ECO:0000256" key="2">
    <source>
        <dbReference type="ARBA" id="ARBA00022679"/>
    </source>
</evidence>
<dbReference type="GO" id="GO:0031167">
    <property type="term" value="P:rRNA methylation"/>
    <property type="evidence" value="ECO:0007669"/>
    <property type="project" value="InterPro"/>
</dbReference>
<dbReference type="Proteomes" id="UP000199017">
    <property type="component" value="Unassembled WGS sequence"/>
</dbReference>
<dbReference type="STRING" id="930129.SAMN05216352_103264"/>
<dbReference type="SUPFAM" id="SSF53335">
    <property type="entry name" value="S-adenosyl-L-methionine-dependent methyltransferases"/>
    <property type="match status" value="1"/>
</dbReference>
<keyword evidence="1 4" id="KW-0489">Methyltransferase</keyword>
<dbReference type="OrthoDB" id="9803017at2"/>
<reference evidence="4 5" key="1">
    <citation type="submission" date="2016-10" db="EMBL/GenBank/DDBJ databases">
        <authorList>
            <person name="de Groot N.N."/>
        </authorList>
    </citation>
    <scope>NUCLEOTIDE SEQUENCE [LARGE SCALE GENOMIC DNA]</scope>
    <source>
        <strain evidence="5">P4B,CCM 7963,CECT 7998,DSM 25260,IBRC-M 10614,KCTC 13821</strain>
    </source>
</reference>
<dbReference type="CDD" id="cd02440">
    <property type="entry name" value="AdoMet_MTases"/>
    <property type="match status" value="1"/>
</dbReference>
<dbReference type="PANTHER" id="PTHR43542">
    <property type="entry name" value="METHYLTRANSFERASE"/>
    <property type="match status" value="1"/>
</dbReference>
<proteinExistence type="predicted"/>
<protein>
    <submittedName>
        <fullName evidence="4">16S rRNA (Guanine(966)-N(2))-methyltransferase RsmD</fullName>
    </submittedName>
</protein>
<dbReference type="GO" id="GO:0008168">
    <property type="term" value="F:methyltransferase activity"/>
    <property type="evidence" value="ECO:0007669"/>
    <property type="project" value="UniProtKB-KW"/>
</dbReference>
<dbReference type="InterPro" id="IPR002052">
    <property type="entry name" value="DNA_methylase_N6_adenine_CS"/>
</dbReference>
<dbReference type="PANTHER" id="PTHR43542:SF1">
    <property type="entry name" value="METHYLTRANSFERASE"/>
    <property type="match status" value="1"/>
</dbReference>
<dbReference type="EMBL" id="FNDU01000003">
    <property type="protein sequence ID" value="SDH90477.1"/>
    <property type="molecule type" value="Genomic_DNA"/>
</dbReference>
<accession>A0A1G8G7W5</accession>
<dbReference type="Pfam" id="PF03602">
    <property type="entry name" value="Cons_hypoth95"/>
    <property type="match status" value="1"/>
</dbReference>
<gene>
    <name evidence="4" type="ORF">SAMN05216352_103264</name>
</gene>
<dbReference type="InterPro" id="IPR004398">
    <property type="entry name" value="RNA_MeTrfase_RsmD"/>
</dbReference>
<dbReference type="PIRSF" id="PIRSF004553">
    <property type="entry name" value="CHP00095"/>
    <property type="match status" value="1"/>
</dbReference>
<keyword evidence="2 4" id="KW-0808">Transferase</keyword>
<evidence type="ECO:0000313" key="5">
    <source>
        <dbReference type="Proteomes" id="UP000199017"/>
    </source>
</evidence>
<dbReference type="GO" id="GO:0003676">
    <property type="term" value="F:nucleic acid binding"/>
    <property type="evidence" value="ECO:0007669"/>
    <property type="project" value="InterPro"/>
</dbReference>
<dbReference type="InterPro" id="IPR029063">
    <property type="entry name" value="SAM-dependent_MTases_sf"/>
</dbReference>
<dbReference type="PROSITE" id="PS00092">
    <property type="entry name" value="N6_MTASE"/>
    <property type="match status" value="1"/>
</dbReference>
<evidence type="ECO:0000256" key="3">
    <source>
        <dbReference type="SAM" id="MobiDB-lite"/>
    </source>
</evidence>
<dbReference type="NCBIfam" id="TIGR00095">
    <property type="entry name" value="16S rRNA (guanine(966)-N(2))-methyltransferase RsmD"/>
    <property type="match status" value="1"/>
</dbReference>
<dbReference type="Gene3D" id="3.40.50.150">
    <property type="entry name" value="Vaccinia Virus protein VP39"/>
    <property type="match status" value="1"/>
</dbReference>
<organism evidence="4 5">
    <name type="scientific">Alteribacillus bidgolensis</name>
    <dbReference type="NCBI Taxonomy" id="930129"/>
    <lineage>
        <taxon>Bacteria</taxon>
        <taxon>Bacillati</taxon>
        <taxon>Bacillota</taxon>
        <taxon>Bacilli</taxon>
        <taxon>Bacillales</taxon>
        <taxon>Bacillaceae</taxon>
        <taxon>Alteribacillus</taxon>
    </lineage>
</organism>